<dbReference type="EMBL" id="MN741007">
    <property type="protein sequence ID" value="QHU22443.1"/>
    <property type="molecule type" value="Genomic_DNA"/>
</dbReference>
<feature type="compositionally biased region" description="Basic residues" evidence="1">
    <location>
        <begin position="55"/>
        <end position="64"/>
    </location>
</feature>
<evidence type="ECO:0000256" key="1">
    <source>
        <dbReference type="SAM" id="MobiDB-lite"/>
    </source>
</evidence>
<feature type="region of interest" description="Disordered" evidence="1">
    <location>
        <begin position="14"/>
        <end position="33"/>
    </location>
</feature>
<organism evidence="2">
    <name type="scientific">viral metagenome</name>
    <dbReference type="NCBI Taxonomy" id="1070528"/>
    <lineage>
        <taxon>unclassified sequences</taxon>
        <taxon>metagenomes</taxon>
        <taxon>organismal metagenomes</taxon>
    </lineage>
</organism>
<proteinExistence type="predicted"/>
<accession>A0A6C0KYV7</accession>
<sequence>MEDINFKKINIGENFMQHKQNRKSNKYSRNKTDNVSQLKPLTVKELLLQKLKQYKKDKSRKNRRVPQITQPFGPKSIETPSLTASFVQHGKRTHKQRVHTPIMNRNYGEHVQPEYGNLKNGIKPTYRQYQKNKTMRKANSESRVKVEVEKKMNLGRNMTQKKVGVFIKSSDSRRKVSEEKVDIQRSNIKTVKNYLKTQNLIKFGTHAPNDLLREIYSSSKLCGDVYNINGKSLVHNYMNNEM</sequence>
<evidence type="ECO:0000313" key="2">
    <source>
        <dbReference type="EMBL" id="QHU22443.1"/>
    </source>
</evidence>
<feature type="region of interest" description="Disordered" evidence="1">
    <location>
        <begin position="55"/>
        <end position="79"/>
    </location>
</feature>
<feature type="compositionally biased region" description="Basic residues" evidence="1">
    <location>
        <begin position="19"/>
        <end position="29"/>
    </location>
</feature>
<dbReference type="AlphaFoldDB" id="A0A6C0KYV7"/>
<reference evidence="2" key="1">
    <citation type="journal article" date="2020" name="Nature">
        <title>Giant virus diversity and host interactions through global metagenomics.</title>
        <authorList>
            <person name="Schulz F."/>
            <person name="Roux S."/>
            <person name="Paez-Espino D."/>
            <person name="Jungbluth S."/>
            <person name="Walsh D.A."/>
            <person name="Denef V.J."/>
            <person name="McMahon K.D."/>
            <person name="Konstantinidis K.T."/>
            <person name="Eloe-Fadrosh E.A."/>
            <person name="Kyrpides N.C."/>
            <person name="Woyke T."/>
        </authorList>
    </citation>
    <scope>NUCLEOTIDE SEQUENCE</scope>
    <source>
        <strain evidence="2">GVMAG-S-ERX555907-102</strain>
    </source>
</reference>
<name>A0A6C0KYV7_9ZZZZ</name>
<protein>
    <submittedName>
        <fullName evidence="2">Uncharacterized protein</fullName>
    </submittedName>
</protein>